<gene>
    <name evidence="8" type="ORF">MMIC_P0512</name>
</gene>
<evidence type="ECO:0000256" key="2">
    <source>
        <dbReference type="ARBA" id="ARBA00022679"/>
    </source>
</evidence>
<dbReference type="Gene3D" id="3.40.50.300">
    <property type="entry name" value="P-loop containing nucleotide triphosphate hydrolases"/>
    <property type="match status" value="1"/>
</dbReference>
<evidence type="ECO:0000256" key="1">
    <source>
        <dbReference type="ARBA" id="ARBA00012417"/>
    </source>
</evidence>
<dbReference type="STRING" id="1921010.MMIC_P0512"/>
<keyword evidence="5" id="KW-0239">DNA-directed DNA polymerase</keyword>
<dbReference type="Gene3D" id="1.20.272.10">
    <property type="match status" value="1"/>
</dbReference>
<keyword evidence="9" id="KW-1185">Reference proteome</keyword>
<dbReference type="GO" id="GO:0003887">
    <property type="term" value="F:DNA-directed DNA polymerase activity"/>
    <property type="evidence" value="ECO:0007669"/>
    <property type="project" value="UniProtKB-KW"/>
</dbReference>
<dbReference type="SUPFAM" id="SSF52540">
    <property type="entry name" value="P-loop containing nucleoside triphosphate hydrolases"/>
    <property type="match status" value="1"/>
</dbReference>
<dbReference type="GO" id="GO:0003677">
    <property type="term" value="F:DNA binding"/>
    <property type="evidence" value="ECO:0007669"/>
    <property type="project" value="InterPro"/>
</dbReference>
<dbReference type="EC" id="2.7.7.7" evidence="1"/>
<organism evidence="8 9">
    <name type="scientific">Mariprofundus micogutta</name>
    <dbReference type="NCBI Taxonomy" id="1921010"/>
    <lineage>
        <taxon>Bacteria</taxon>
        <taxon>Pseudomonadati</taxon>
        <taxon>Pseudomonadota</taxon>
        <taxon>Candidatius Mariprofundia</taxon>
        <taxon>Mariprofundales</taxon>
        <taxon>Mariprofundaceae</taxon>
        <taxon>Mariprofundus</taxon>
    </lineage>
</organism>
<comment type="caution">
    <text evidence="8">The sequence shown here is derived from an EMBL/GenBank/DDBJ whole genome shotgun (WGS) entry which is preliminary data.</text>
</comment>
<dbReference type="PANTHER" id="PTHR34388">
    <property type="entry name" value="DNA POLYMERASE III SUBUNIT DELTA"/>
    <property type="match status" value="1"/>
</dbReference>
<dbReference type="InterPro" id="IPR005790">
    <property type="entry name" value="DNA_polIII_delta"/>
</dbReference>
<dbReference type="PANTHER" id="PTHR34388:SF1">
    <property type="entry name" value="DNA POLYMERASE III SUBUNIT DELTA"/>
    <property type="match status" value="1"/>
</dbReference>
<evidence type="ECO:0000256" key="7">
    <source>
        <dbReference type="ARBA" id="ARBA00049244"/>
    </source>
</evidence>
<dbReference type="RefSeq" id="WP_072658770.1">
    <property type="nucleotide sequence ID" value="NZ_BDFD01000003.1"/>
</dbReference>
<dbReference type="Gene3D" id="1.10.8.60">
    <property type="match status" value="1"/>
</dbReference>
<proteinExistence type="inferred from homology"/>
<dbReference type="AlphaFoldDB" id="A0A1L8CL00"/>
<dbReference type="GO" id="GO:0006261">
    <property type="term" value="P:DNA-templated DNA replication"/>
    <property type="evidence" value="ECO:0007669"/>
    <property type="project" value="TreeGrafter"/>
</dbReference>
<dbReference type="NCBIfam" id="TIGR01128">
    <property type="entry name" value="holA"/>
    <property type="match status" value="1"/>
</dbReference>
<keyword evidence="4" id="KW-0235">DNA replication</keyword>
<comment type="similarity">
    <text evidence="6">Belongs to the DNA polymerase HolA subunit family.</text>
</comment>
<dbReference type="OrthoDB" id="5290127at2"/>
<keyword evidence="2" id="KW-0808">Transferase</keyword>
<accession>A0A1L8CL00</accession>
<sequence length="329" mass="36584">MRLRPNSLIPPEYNAYYLHGEDEDAIFEAAEALLAAGDKQAHRLRVDINELARIEEASRNQGLFGPSTCYALIRNAQSANPKQTDHLLRLSNAVLDDNRLIICAPGIDWKKALNKKMKAQSDVAECEFGKPDESSFARWLESEISKAGLDVKQDALLWMAESLCGMRLAARQMIERLSWYDNGRGAEIGADVVAELLGERAPGALDEWCHAVAMREARAVGLARHLLRNQQVAEVQMISWLGTRMQQLLMYRWFASQGDRNPLMAAKVFGDARSKVGAESKAWAGAELSLAVKRIVDAEKLIKGASVEDNITVIERLTLDLIEQGRLSV</sequence>
<dbReference type="GO" id="GO:0009360">
    <property type="term" value="C:DNA polymerase III complex"/>
    <property type="evidence" value="ECO:0007669"/>
    <property type="project" value="TreeGrafter"/>
</dbReference>
<evidence type="ECO:0000313" key="8">
    <source>
        <dbReference type="EMBL" id="GAV19565.1"/>
    </source>
</evidence>
<evidence type="ECO:0000256" key="4">
    <source>
        <dbReference type="ARBA" id="ARBA00022705"/>
    </source>
</evidence>
<evidence type="ECO:0000256" key="5">
    <source>
        <dbReference type="ARBA" id="ARBA00022932"/>
    </source>
</evidence>
<reference evidence="8 9" key="1">
    <citation type="journal article" date="2017" name="Arch. Microbiol.">
        <title>Mariprofundus micogutta sp. nov., a novel iron-oxidizing zetaproteobacterium isolated from a deep-sea hydrothermal field at the Bayonnaise knoll of the Izu-Ogasawara arc, and a description of Mariprofundales ord. nov. and Zetaproteobacteria classis nov.</title>
        <authorList>
            <person name="Makita H."/>
            <person name="Tanaka E."/>
            <person name="Mitsunobu S."/>
            <person name="Miyazaki M."/>
            <person name="Nunoura T."/>
            <person name="Uematsu K."/>
            <person name="Takaki Y."/>
            <person name="Nishi S."/>
            <person name="Shimamura S."/>
            <person name="Takai K."/>
        </authorList>
    </citation>
    <scope>NUCLEOTIDE SEQUENCE [LARGE SCALE GENOMIC DNA]</scope>
    <source>
        <strain evidence="8 9">ET2</strain>
    </source>
</reference>
<dbReference type="SUPFAM" id="SSF48019">
    <property type="entry name" value="post-AAA+ oligomerization domain-like"/>
    <property type="match status" value="1"/>
</dbReference>
<keyword evidence="3" id="KW-0548">Nucleotidyltransferase</keyword>
<dbReference type="InterPro" id="IPR027417">
    <property type="entry name" value="P-loop_NTPase"/>
</dbReference>
<evidence type="ECO:0000256" key="3">
    <source>
        <dbReference type="ARBA" id="ARBA00022695"/>
    </source>
</evidence>
<dbReference type="InterPro" id="IPR008921">
    <property type="entry name" value="DNA_pol3_clamp-load_cplx_C"/>
</dbReference>
<name>A0A1L8CL00_9PROT</name>
<dbReference type="EMBL" id="BDFD01000003">
    <property type="protein sequence ID" value="GAV19565.1"/>
    <property type="molecule type" value="Genomic_DNA"/>
</dbReference>
<evidence type="ECO:0000313" key="9">
    <source>
        <dbReference type="Proteomes" id="UP000231632"/>
    </source>
</evidence>
<protein>
    <recommendedName>
        <fullName evidence="1">DNA-directed DNA polymerase</fullName>
        <ecNumber evidence="1">2.7.7.7</ecNumber>
    </recommendedName>
</protein>
<evidence type="ECO:0000256" key="6">
    <source>
        <dbReference type="ARBA" id="ARBA00034754"/>
    </source>
</evidence>
<comment type="catalytic activity">
    <reaction evidence="7">
        <text>DNA(n) + a 2'-deoxyribonucleoside 5'-triphosphate = DNA(n+1) + diphosphate</text>
        <dbReference type="Rhea" id="RHEA:22508"/>
        <dbReference type="Rhea" id="RHEA-COMP:17339"/>
        <dbReference type="Rhea" id="RHEA-COMP:17340"/>
        <dbReference type="ChEBI" id="CHEBI:33019"/>
        <dbReference type="ChEBI" id="CHEBI:61560"/>
        <dbReference type="ChEBI" id="CHEBI:173112"/>
        <dbReference type="EC" id="2.7.7.7"/>
    </reaction>
</comment>
<dbReference type="Proteomes" id="UP000231632">
    <property type="component" value="Unassembled WGS sequence"/>
</dbReference>